<dbReference type="Proteomes" id="UP001057402">
    <property type="component" value="Chromosome 11"/>
</dbReference>
<proteinExistence type="predicted"/>
<keyword evidence="2" id="KW-1185">Reference proteome</keyword>
<comment type="caution">
    <text evidence="1">The sequence shown here is derived from an EMBL/GenBank/DDBJ whole genome shotgun (WGS) entry which is preliminary data.</text>
</comment>
<protein>
    <submittedName>
        <fullName evidence="1">Uncharacterized protein</fullName>
    </submittedName>
</protein>
<organism evidence="1 2">
    <name type="scientific">Melastoma candidum</name>
    <dbReference type="NCBI Taxonomy" id="119954"/>
    <lineage>
        <taxon>Eukaryota</taxon>
        <taxon>Viridiplantae</taxon>
        <taxon>Streptophyta</taxon>
        <taxon>Embryophyta</taxon>
        <taxon>Tracheophyta</taxon>
        <taxon>Spermatophyta</taxon>
        <taxon>Magnoliopsida</taxon>
        <taxon>eudicotyledons</taxon>
        <taxon>Gunneridae</taxon>
        <taxon>Pentapetalae</taxon>
        <taxon>rosids</taxon>
        <taxon>malvids</taxon>
        <taxon>Myrtales</taxon>
        <taxon>Melastomataceae</taxon>
        <taxon>Melastomatoideae</taxon>
        <taxon>Melastomateae</taxon>
        <taxon>Melastoma</taxon>
    </lineage>
</organism>
<evidence type="ECO:0000313" key="2">
    <source>
        <dbReference type="Proteomes" id="UP001057402"/>
    </source>
</evidence>
<reference evidence="2" key="1">
    <citation type="journal article" date="2023" name="Front. Plant Sci.">
        <title>Chromosomal-level genome assembly of Melastoma candidum provides insights into trichome evolution.</title>
        <authorList>
            <person name="Zhong Y."/>
            <person name="Wu W."/>
            <person name="Sun C."/>
            <person name="Zou P."/>
            <person name="Liu Y."/>
            <person name="Dai S."/>
            <person name="Zhou R."/>
        </authorList>
    </citation>
    <scope>NUCLEOTIDE SEQUENCE [LARGE SCALE GENOMIC DNA]</scope>
</reference>
<name>A0ACB9LLA9_9MYRT</name>
<accession>A0ACB9LLA9</accession>
<evidence type="ECO:0000313" key="1">
    <source>
        <dbReference type="EMBL" id="KAI4312099.1"/>
    </source>
</evidence>
<sequence>MALSVGRVIVSALGSIPVCQSDGVASRHRPRVVESVHSAPNCRSIWPAAVSTVDDLRVLRRMRLGEVERFLSRVRRDSLEGLVMVDALQRLAVDYHFENEIGAILEVQHQVFSAQGDHHEQALRFRLLRQEGYDVSLDIVETFGLDLGRRLGREDILHLTSLHEASHLCMEGEDVLLRSGEITGRLLKAALNKITNHKQAEFVKNTLQHPFHKSLPIFTSRSSRNWYSSWSNYPWNNALLELAHIDSDITKAVYQREVLQITTWWKDLGLGKELRFARDQPVKWYMWAAGIVADPRLSDERVELTKAISLIYIIDDVFDIFGTLDELVLFANSVSRWSPDENLPDVMRACFRALDSVTNGITEGAYQRWGCNPVTSLRKSWGRLVEAFLVEARWFASRTSPTTEEYLRNAVVSSGMQVVLIHVFFLLGKGITERNVNALDSGPGIVSSPATILRLWDDLGSAKDENQDGHDGSYVVYYKQERPGCSDGHARAHVKDLITTEWKKLNKECLFPCGEFPKPFRKACLNAARMVPMMYDYEDDHSLPILEKNMDSLLFRKSHNQEA</sequence>
<gene>
    <name evidence="1" type="ORF">MLD38_036951</name>
</gene>
<dbReference type="EMBL" id="CM042890">
    <property type="protein sequence ID" value="KAI4312099.1"/>
    <property type="molecule type" value="Genomic_DNA"/>
</dbReference>